<evidence type="ECO:0000259" key="1">
    <source>
        <dbReference type="SMART" id="SM01126"/>
    </source>
</evidence>
<dbReference type="EMBL" id="SNRY01001033">
    <property type="protein sequence ID" value="KAA6334115.1"/>
    <property type="molecule type" value="Genomic_DNA"/>
</dbReference>
<dbReference type="SMART" id="SM01126">
    <property type="entry name" value="DDE_Tnp_IS1595"/>
    <property type="match status" value="1"/>
</dbReference>
<dbReference type="EMBL" id="SNRY01001033">
    <property type="protein sequence ID" value="KAA6334111.1"/>
    <property type="molecule type" value="Genomic_DNA"/>
</dbReference>
<sequence length="367" mass="42562">MNIFDFTKNFPDEESCILHFKTQSEQKGVVCLKCGGTHHYWLKNKLSYQCAHCGSRRSLRSGTVMEHTKLPFLYWYIAMHFLTITKKSFSASELQRQLGHKRYQPIWELVNKLRDVMGKRDETYSLSGQIELDNAFITTLIPDGQKNEPLKRGAGSQKQSKVVVMTESEFIENPCPGKKTKRVNHINTNPPSNSTFNHTFFINTKAQRHGESKNSVPLSLCVKTNLDYTILIAIWYKMQIISDMRADTVTNIVKEQIDFQAEVTTDDSTSYNKLGEHVKSHDAQVVKPADLPKILPWVHIAIGKLKRLLLDTHHQLKKEYLQYYLNEFCYKFNRRYFGEKLFDRLVTVAVTYPTDFKSKIYNRTVCG</sequence>
<reference evidence="3" key="1">
    <citation type="submission" date="2019-03" db="EMBL/GenBank/DDBJ databases">
        <title>Single cell metagenomics reveals metabolic interactions within the superorganism composed of flagellate Streblomastix strix and complex community of Bacteroidetes bacteria on its surface.</title>
        <authorList>
            <person name="Treitli S.C."/>
            <person name="Kolisko M."/>
            <person name="Husnik F."/>
            <person name="Keeling P."/>
            <person name="Hampl V."/>
        </authorList>
    </citation>
    <scope>NUCLEOTIDE SEQUENCE</scope>
    <source>
        <strain evidence="3">STM</strain>
    </source>
</reference>
<dbReference type="InterPro" id="IPR024445">
    <property type="entry name" value="Tnp_ISXO2-like"/>
</dbReference>
<dbReference type="NCBIfam" id="NF033547">
    <property type="entry name" value="transpos_IS1595"/>
    <property type="match status" value="2"/>
</dbReference>
<proteinExistence type="predicted"/>
<evidence type="ECO:0000313" key="2">
    <source>
        <dbReference type="EMBL" id="KAA6334111.1"/>
    </source>
</evidence>
<organism evidence="3">
    <name type="scientific">termite gut metagenome</name>
    <dbReference type="NCBI Taxonomy" id="433724"/>
    <lineage>
        <taxon>unclassified sequences</taxon>
        <taxon>metagenomes</taxon>
        <taxon>organismal metagenomes</taxon>
    </lineage>
</organism>
<comment type="caution">
    <text evidence="3">The sequence shown here is derived from an EMBL/GenBank/DDBJ whole genome shotgun (WGS) entry which is preliminary data.</text>
</comment>
<dbReference type="Pfam" id="PF12762">
    <property type="entry name" value="DDE_Tnp_IS1595"/>
    <property type="match status" value="1"/>
</dbReference>
<accession>A0A5J4RL87</accession>
<gene>
    <name evidence="2" type="ORF">EZS27_017539</name>
    <name evidence="3" type="ORF">EZS27_017543</name>
</gene>
<dbReference type="AlphaFoldDB" id="A0A5J4RL87"/>
<evidence type="ECO:0000313" key="3">
    <source>
        <dbReference type="EMBL" id="KAA6334115.1"/>
    </source>
</evidence>
<name>A0A5J4RL87_9ZZZZ</name>
<feature type="domain" description="ISXO2-like transposase" evidence="1">
    <location>
        <begin position="125"/>
        <end position="333"/>
    </location>
</feature>
<protein>
    <recommendedName>
        <fullName evidence="1">ISXO2-like transposase domain-containing protein</fullName>
    </recommendedName>
</protein>